<sequence length="955" mass="108474">MWAIALNEGVNANNLVYFLFPSMIFSASNTSRDATAIRDVNDVERCIHDYIDSRRDFAEIKNDIAEKVNNYQKAVSEWFSKSQLADKVINSCPDEELPYLYDVADPIRTLSQRREKAEINAKQLYMNGWVKPCKTAPESLGDEYQRLTENVADGFREIDRYLIFTALDSLVSDDKKFITSPDTSIYPVSFTMKTNKPMITAYGVAKDVDVHVRLDKTDLFSVIHDGEERIYALKADSHDNMLHYNLIRVDRQIERYIDSGILDHNGFESNTVVEGNVLRTAEDTFYFSIFTKTSSPYPKGNNEKVIIDKLSSSHREVLYQRLYAEGNSLSDIQNLWKVIKNFIPFYECISGVANNDPVQAVPSCLLDAFSLIPVIGHVLKLSSKFGMGLASGIHKGSHVLRHGSRFTARQVLLNDIVMPKTSELRLLGKHTLNVLDPGFELIGGIGRKFSTELINLLRKDAKTTELAERIAFSGVLERSLLPQKPVVFARFPGSEIEIAMQQVGSDAEQGVYAMVNTDTGEMGGEYFHLQQGNILKGISGVKLKENGFVLNERFSKQDRHGERKLPKALKRKTNLLFHYPRRRTEHSYSAPNANLRGGRVTVDVPRLKSFLPLRADFDFINKEFIDYTEYKSFALELSFPNTHEEIINMENAFSLMHIQRVSESEIMIPEVFSQFKNNFDLYKIRLNNAMLLVDNVMMEFDTLFHSHTLSAENVNLRDNVINEYLKNVLATESPDVLRNAVERLSLALNRISDYFVNYEEKVYLVTTKRNDISSSDRPKVFGFTNIKDSQKRIVIFTDSFDTGRGYNDDMVLTMIHEATHAELGTQDFFYSPYTKLVGDPEDIPEALVEQLTGADTRAPLNLDNQFLDAYATHMGIERPDIESFKQMILNDDMLKANIIMDNADSLSNIIIDIHKLLLPSRVTRNVQSSPSQSHSFDHLTLKALIGLVATESGAR</sequence>
<proteinExistence type="predicted"/>
<dbReference type="RefSeq" id="WP_222160299.1">
    <property type="nucleotide sequence ID" value="NZ_CP081864.1"/>
</dbReference>
<protein>
    <submittedName>
        <fullName evidence="1">Uncharacterized protein</fullName>
    </submittedName>
</protein>
<evidence type="ECO:0000313" key="1">
    <source>
        <dbReference type="EMBL" id="QZN97268.1"/>
    </source>
</evidence>
<organism evidence="1 2">
    <name type="scientific">Symbiopectobacterium purcellii</name>
    <dbReference type="NCBI Taxonomy" id="2871826"/>
    <lineage>
        <taxon>Bacteria</taxon>
        <taxon>Pseudomonadati</taxon>
        <taxon>Pseudomonadota</taxon>
        <taxon>Gammaproteobacteria</taxon>
        <taxon>Enterobacterales</taxon>
        <taxon>Enterobacteriaceae</taxon>
    </lineage>
</organism>
<dbReference type="Proteomes" id="UP000825886">
    <property type="component" value="Chromosome"/>
</dbReference>
<keyword evidence="2" id="KW-1185">Reference proteome</keyword>
<evidence type="ECO:0000313" key="2">
    <source>
        <dbReference type="Proteomes" id="UP000825886"/>
    </source>
</evidence>
<dbReference type="EMBL" id="CP081864">
    <property type="protein sequence ID" value="QZN97268.1"/>
    <property type="molecule type" value="Genomic_DNA"/>
</dbReference>
<reference evidence="1 2" key="1">
    <citation type="submission" date="2021-08" db="EMBL/GenBank/DDBJ databases">
        <title>Culture and genomic analysis of Symbiopectobacterium purcellii sp. nov. gen. nov., isolated from the leafhopper Empoasca decipiens.</title>
        <authorList>
            <person name="Nadal-Jimenez P."/>
            <person name="Siozios S."/>
            <person name="Halliday N."/>
            <person name="Camara M."/>
            <person name="Hurst G.D.D."/>
        </authorList>
    </citation>
    <scope>NUCLEOTIDE SEQUENCE [LARGE SCALE GENOMIC DNA]</scope>
    <source>
        <strain evidence="1 2">SyEd1</strain>
    </source>
</reference>
<accession>A0ABX9AQD2</accession>
<name>A0ABX9AQD2_9ENTR</name>
<gene>
    <name evidence="1" type="ORF">K6K13_07930</name>
</gene>